<organism evidence="2 3">
    <name type="scientific">Rhizoctonia solani</name>
    <dbReference type="NCBI Taxonomy" id="456999"/>
    <lineage>
        <taxon>Eukaryota</taxon>
        <taxon>Fungi</taxon>
        <taxon>Dikarya</taxon>
        <taxon>Basidiomycota</taxon>
        <taxon>Agaricomycotina</taxon>
        <taxon>Agaricomycetes</taxon>
        <taxon>Cantharellales</taxon>
        <taxon>Ceratobasidiaceae</taxon>
        <taxon>Rhizoctonia</taxon>
    </lineage>
</organism>
<dbReference type="EMBL" id="CAJNJQ010002358">
    <property type="protein sequence ID" value="CAE7173372.1"/>
    <property type="molecule type" value="Genomic_DNA"/>
</dbReference>
<accession>A0A8H3E526</accession>
<dbReference type="Proteomes" id="UP000663827">
    <property type="component" value="Unassembled WGS sequence"/>
</dbReference>
<dbReference type="CDD" id="cd09615">
    <property type="entry name" value="Jacalin_EEP"/>
    <property type="match status" value="1"/>
</dbReference>
<feature type="domain" description="Jacalin-type lectin" evidence="1">
    <location>
        <begin position="241"/>
        <end position="342"/>
    </location>
</feature>
<evidence type="ECO:0000259" key="1">
    <source>
        <dbReference type="Pfam" id="PF01419"/>
    </source>
</evidence>
<sequence>MSRFDYGVIHVQEDFKLDYHCVLYEYDQHPFRTVVSSKVVSNPGLDTISKYSWIDYGRTWWNKSGSDAKKGFTFMRVRIDEGVYIDMVNLDASAGFEPRDQAARHWNIQQVTDFIDAHSYGNAVIVFGNTNSLYTSGTDNFRRFTDQNGLRDAWVQATGGISPAAGSESIKCPAGIPLNISCEVGDKVFYRESPIIKLTVSGFFYDTKRFLTPTRIPLTARYPVRVEFDYTLKPGLRQSDLYGGPHGTWFNDLPSIPPSPKLSSITLRGGNRLDGLSLTLTSGKTLTHGGWGGDPYSLTLEPGEYITSVKLCWGKKHQHTRIFYAEATTNQGNSVQAGKSTGSCEIPSSSLTLESFTRCRALYLLTCGHQI</sequence>
<dbReference type="AlphaFoldDB" id="A0A8H3E526"/>
<evidence type="ECO:0000313" key="2">
    <source>
        <dbReference type="EMBL" id="CAE7173372.1"/>
    </source>
</evidence>
<protein>
    <recommendedName>
        <fullName evidence="1">Jacalin-type lectin domain-containing protein</fullName>
    </recommendedName>
</protein>
<name>A0A8H3E526_9AGAM</name>
<dbReference type="SUPFAM" id="SSF51101">
    <property type="entry name" value="Mannose-binding lectins"/>
    <property type="match status" value="1"/>
</dbReference>
<dbReference type="InterPro" id="IPR001229">
    <property type="entry name" value="Jacalin-like_lectin_dom"/>
</dbReference>
<dbReference type="SUPFAM" id="SSF56219">
    <property type="entry name" value="DNase I-like"/>
    <property type="match status" value="1"/>
</dbReference>
<comment type="caution">
    <text evidence="2">The sequence shown here is derived from an EMBL/GenBank/DDBJ whole genome shotgun (WGS) entry which is preliminary data.</text>
</comment>
<dbReference type="Gene3D" id="3.60.10.10">
    <property type="entry name" value="Endonuclease/exonuclease/phosphatase"/>
    <property type="match status" value="1"/>
</dbReference>
<dbReference type="Pfam" id="PF01419">
    <property type="entry name" value="Jacalin"/>
    <property type="match status" value="1"/>
</dbReference>
<proteinExistence type="predicted"/>
<reference evidence="2" key="1">
    <citation type="submission" date="2021-01" db="EMBL/GenBank/DDBJ databases">
        <authorList>
            <person name="Kaushik A."/>
        </authorList>
    </citation>
    <scope>NUCLEOTIDE SEQUENCE</scope>
    <source>
        <strain evidence="2">AG5</strain>
    </source>
</reference>
<gene>
    <name evidence="2" type="ORF">RDB_LOCUS109075</name>
</gene>
<dbReference type="Gene3D" id="2.100.10.30">
    <property type="entry name" value="Jacalin-like lectin domain"/>
    <property type="match status" value="1"/>
</dbReference>
<dbReference type="InterPro" id="IPR036404">
    <property type="entry name" value="Jacalin-like_lectin_dom_sf"/>
</dbReference>
<dbReference type="InterPro" id="IPR036691">
    <property type="entry name" value="Endo/exonu/phosph_ase_sf"/>
</dbReference>
<evidence type="ECO:0000313" key="3">
    <source>
        <dbReference type="Proteomes" id="UP000663827"/>
    </source>
</evidence>